<dbReference type="Gene3D" id="3.20.20.70">
    <property type="entry name" value="Aldolase class I"/>
    <property type="match status" value="1"/>
</dbReference>
<name>A0A6N3BHG7_9CLOT</name>
<proteinExistence type="predicted"/>
<dbReference type="InterPro" id="IPR010763">
    <property type="entry name" value="DgaF"/>
</dbReference>
<sequence length="245" mass="26722">MSLKANFYKDKICLNVLVNSIENAREVYKAAEGHVLAGLLSKNYNTVEEAVEDMKIYSKEINNSISVGLGAGDPNQWKMVAEISKEVQPQHVNQVFTGIGYTRGLLGQSETLVNGLISPSGKVGFVKVSTGPLSSKAEDGIIPVRTAIQMLKDMGCSSVKFFPMGGLKTKDEYKEVCKACAELDFIMEPTGGIDLSNFEEIVKIALDEGVKKVVPHVYTSIVNKETGDTKVEDVKKLLSIMKKLV</sequence>
<dbReference type="Pfam" id="PF07071">
    <property type="entry name" value="KDGP_aldolase"/>
    <property type="match status" value="1"/>
</dbReference>
<dbReference type="AlphaFoldDB" id="A0A6N3BHG7"/>
<dbReference type="NCBIfam" id="NF047796">
    <property type="entry name" value="DhDoxPGlucAldDagF"/>
    <property type="match status" value="1"/>
</dbReference>
<evidence type="ECO:0008006" key="2">
    <source>
        <dbReference type="Google" id="ProtNLM"/>
    </source>
</evidence>
<reference evidence="1" key="1">
    <citation type="submission" date="2019-11" db="EMBL/GenBank/DDBJ databases">
        <authorList>
            <person name="Feng L."/>
        </authorList>
    </citation>
    <scope>NUCLEOTIDE SEQUENCE</scope>
    <source>
        <strain evidence="1">CTertiumLFYP3</strain>
    </source>
</reference>
<organism evidence="1">
    <name type="scientific">Clostridium tertium</name>
    <dbReference type="NCBI Taxonomy" id="1559"/>
    <lineage>
        <taxon>Bacteria</taxon>
        <taxon>Bacillati</taxon>
        <taxon>Bacillota</taxon>
        <taxon>Clostridia</taxon>
        <taxon>Eubacteriales</taxon>
        <taxon>Clostridiaceae</taxon>
        <taxon>Clostridium</taxon>
    </lineage>
</organism>
<dbReference type="SUPFAM" id="SSF51569">
    <property type="entry name" value="Aldolase"/>
    <property type="match status" value="1"/>
</dbReference>
<accession>A0A6N3BHG7</accession>
<gene>
    <name evidence="1" type="ORF">CTLFYP3_01330</name>
</gene>
<evidence type="ECO:0000313" key="1">
    <source>
        <dbReference type="EMBL" id="VYU04160.1"/>
    </source>
</evidence>
<dbReference type="EMBL" id="CACRTO010000013">
    <property type="protein sequence ID" value="VYU04160.1"/>
    <property type="molecule type" value="Genomic_DNA"/>
</dbReference>
<dbReference type="InterPro" id="IPR013785">
    <property type="entry name" value="Aldolase_TIM"/>
</dbReference>
<dbReference type="RefSeq" id="WP_156625841.1">
    <property type="nucleotide sequence ID" value="NZ_CACRTO010000013.1"/>
</dbReference>
<protein>
    <recommendedName>
        <fullName evidence="2">2-dehydro-3-deoxy-phosphogluconate aldolase</fullName>
    </recommendedName>
</protein>
<dbReference type="NCBIfam" id="TIGR03581">
    <property type="entry name" value="EF_0839"/>
    <property type="match status" value="1"/>
</dbReference>